<dbReference type="Proteomes" id="UP000030655">
    <property type="component" value="Unassembled WGS sequence"/>
</dbReference>
<name>A0A059F0F1_9MICR</name>
<dbReference type="AlphaFoldDB" id="A0A059F0F1"/>
<dbReference type="OrthoDB" id="2197269at2759"/>
<accession>A0A059F0F1</accession>
<keyword evidence="1" id="KW-1133">Transmembrane helix</keyword>
<gene>
    <name evidence="2" type="ORF">H312_01790</name>
</gene>
<reference evidence="2 3" key="2">
    <citation type="submission" date="2014-03" db="EMBL/GenBank/DDBJ databases">
        <title>The Genome Sequence of Anncaliia algerae insect isolate PRA339.</title>
        <authorList>
            <consortium name="The Broad Institute Genome Sequencing Platform"/>
            <consortium name="The Broad Institute Genome Sequencing Center for Infectious Disease"/>
            <person name="Cuomo C."/>
            <person name="Becnel J."/>
            <person name="Sanscrainte N."/>
            <person name="Walker B."/>
            <person name="Young S.K."/>
            <person name="Zeng Q."/>
            <person name="Gargeya S."/>
            <person name="Fitzgerald M."/>
            <person name="Haas B."/>
            <person name="Abouelleil A."/>
            <person name="Alvarado L."/>
            <person name="Arachchi H.M."/>
            <person name="Berlin A.M."/>
            <person name="Chapman S.B."/>
            <person name="Dewar J."/>
            <person name="Goldberg J."/>
            <person name="Griggs A."/>
            <person name="Gujja S."/>
            <person name="Hansen M."/>
            <person name="Howarth C."/>
            <person name="Imamovic A."/>
            <person name="Larimer J."/>
            <person name="McCowan C."/>
            <person name="Murphy C."/>
            <person name="Neiman D."/>
            <person name="Pearson M."/>
            <person name="Priest M."/>
            <person name="Roberts A."/>
            <person name="Saif S."/>
            <person name="Shea T."/>
            <person name="Sisk P."/>
            <person name="Sykes S."/>
            <person name="Wortman J."/>
            <person name="Nusbaum C."/>
            <person name="Birren B."/>
        </authorList>
    </citation>
    <scope>NUCLEOTIDE SEQUENCE [LARGE SCALE GENOMIC DNA]</scope>
    <source>
        <strain evidence="2 3">PRA339</strain>
    </source>
</reference>
<reference evidence="3" key="1">
    <citation type="submission" date="2013-02" db="EMBL/GenBank/DDBJ databases">
        <authorList>
            <consortium name="The Broad Institute Genome Sequencing Platform"/>
            <person name="Cuomo C."/>
            <person name="Becnel J."/>
            <person name="Sanscrainte N."/>
            <person name="Walker B."/>
            <person name="Young S.K."/>
            <person name="Zeng Q."/>
            <person name="Gargeya S."/>
            <person name="Fitzgerald M."/>
            <person name="Haas B."/>
            <person name="Abouelleil A."/>
            <person name="Alvarado L."/>
            <person name="Arachchi H.M."/>
            <person name="Berlin A.M."/>
            <person name="Chapman S.B."/>
            <person name="Dewar J."/>
            <person name="Goldberg J."/>
            <person name="Griggs A."/>
            <person name="Gujja S."/>
            <person name="Hansen M."/>
            <person name="Howarth C."/>
            <person name="Imamovic A."/>
            <person name="Larimer J."/>
            <person name="McCowan C."/>
            <person name="Murphy C."/>
            <person name="Neiman D."/>
            <person name="Pearson M."/>
            <person name="Priest M."/>
            <person name="Roberts A."/>
            <person name="Saif S."/>
            <person name="Shea T."/>
            <person name="Sisk P."/>
            <person name="Sykes S."/>
            <person name="Wortman J."/>
            <person name="Nusbaum C."/>
            <person name="Birren B."/>
        </authorList>
    </citation>
    <scope>NUCLEOTIDE SEQUENCE [LARGE SCALE GENOMIC DNA]</scope>
    <source>
        <strain evidence="3">PRA339</strain>
    </source>
</reference>
<keyword evidence="3" id="KW-1185">Reference proteome</keyword>
<feature type="transmembrane region" description="Helical" evidence="1">
    <location>
        <begin position="104"/>
        <end position="125"/>
    </location>
</feature>
<feature type="transmembrane region" description="Helical" evidence="1">
    <location>
        <begin position="194"/>
        <end position="215"/>
    </location>
</feature>
<evidence type="ECO:0000313" key="3">
    <source>
        <dbReference type="Proteomes" id="UP000030655"/>
    </source>
</evidence>
<evidence type="ECO:0000256" key="1">
    <source>
        <dbReference type="SAM" id="Phobius"/>
    </source>
</evidence>
<organism evidence="2 3">
    <name type="scientific">Anncaliia algerae PRA339</name>
    <dbReference type="NCBI Taxonomy" id="1288291"/>
    <lineage>
        <taxon>Eukaryota</taxon>
        <taxon>Fungi</taxon>
        <taxon>Fungi incertae sedis</taxon>
        <taxon>Microsporidia</taxon>
        <taxon>Tubulinosematoidea</taxon>
        <taxon>Tubulinosematidae</taxon>
        <taxon>Anncaliia</taxon>
    </lineage>
</organism>
<proteinExistence type="predicted"/>
<feature type="transmembrane region" description="Helical" evidence="1">
    <location>
        <begin position="76"/>
        <end position="95"/>
    </location>
</feature>
<feature type="transmembrane region" description="Helical" evidence="1">
    <location>
        <begin position="44"/>
        <end position="64"/>
    </location>
</feature>
<evidence type="ECO:0000313" key="2">
    <source>
        <dbReference type="EMBL" id="KCZ80783.1"/>
    </source>
</evidence>
<sequence length="218" mass="25394">MEVDNNSSAGTYYFVNVQSNNEDVQMNIINNIINELKNGNYKSALGYLTIPWISLYEICILLIFKYSDILIKECERYYKVSLFVCVICLICNLVIKFHPNIPQIYYFIFIIASVIRVLALCTSLFHEKFEFYQISFPNDFLKIYVVKIILLFSILCWLIVLSSKKINTNVITILLFVTFIIHCCIQLGLSYPTIIPILFDYIYLILSLAVSSFSYKKI</sequence>
<keyword evidence="1" id="KW-0472">Membrane</keyword>
<feature type="transmembrane region" description="Helical" evidence="1">
    <location>
        <begin position="140"/>
        <end position="161"/>
    </location>
</feature>
<dbReference type="VEuPathDB" id="MicrosporidiaDB:H312_01790"/>
<feature type="transmembrane region" description="Helical" evidence="1">
    <location>
        <begin position="168"/>
        <end position="188"/>
    </location>
</feature>
<keyword evidence="1" id="KW-0812">Transmembrane</keyword>
<protein>
    <submittedName>
        <fullName evidence="2">Uncharacterized protein</fullName>
    </submittedName>
</protein>
<dbReference type="EMBL" id="KK365162">
    <property type="protein sequence ID" value="KCZ80783.1"/>
    <property type="molecule type" value="Genomic_DNA"/>
</dbReference>
<dbReference type="HOGENOM" id="CLU_1049604_0_0_1"/>